<keyword evidence="1" id="KW-0472">Membrane</keyword>
<reference evidence="2 3" key="1">
    <citation type="submission" date="2017-05" db="EMBL/GenBank/DDBJ databases">
        <authorList>
            <person name="Varghese N."/>
            <person name="Submissions S."/>
        </authorList>
    </citation>
    <scope>NUCLEOTIDE SEQUENCE [LARGE SCALE GENOMIC DNA]</scope>
    <source>
        <strain evidence="2 3">DSM 29982</strain>
    </source>
</reference>
<feature type="transmembrane region" description="Helical" evidence="1">
    <location>
        <begin position="6"/>
        <end position="24"/>
    </location>
</feature>
<gene>
    <name evidence="2" type="ORF">SAMN06265220_1011316</name>
</gene>
<evidence type="ECO:0000313" key="2">
    <source>
        <dbReference type="EMBL" id="SMO49935.1"/>
    </source>
</evidence>
<keyword evidence="1" id="KW-1133">Transmembrane helix</keyword>
<organism evidence="2 3">
    <name type="scientific">Flavobacterium nitrogenifigens</name>
    <dbReference type="NCBI Taxonomy" id="1617283"/>
    <lineage>
        <taxon>Bacteria</taxon>
        <taxon>Pseudomonadati</taxon>
        <taxon>Bacteroidota</taxon>
        <taxon>Flavobacteriia</taxon>
        <taxon>Flavobacteriales</taxon>
        <taxon>Flavobacteriaceae</taxon>
        <taxon>Flavobacterium</taxon>
    </lineage>
</organism>
<dbReference type="EMBL" id="FXTQ01000001">
    <property type="protein sequence ID" value="SMO49935.1"/>
    <property type="molecule type" value="Genomic_DNA"/>
</dbReference>
<dbReference type="AlphaFoldDB" id="A0A521BSA6"/>
<keyword evidence="1" id="KW-0812">Transmembrane</keyword>
<evidence type="ECO:0000256" key="1">
    <source>
        <dbReference type="SAM" id="Phobius"/>
    </source>
</evidence>
<dbReference type="RefSeq" id="WP_162615459.1">
    <property type="nucleotide sequence ID" value="NZ_CP043612.1"/>
</dbReference>
<protein>
    <submittedName>
        <fullName evidence="2">Uncharacterized protein</fullName>
    </submittedName>
</protein>
<sequence>MDSKIIVRILIVGLTTVLSLTIFTEKDFMKEVLSGWTDVNDSGICG</sequence>
<dbReference type="Proteomes" id="UP000319267">
    <property type="component" value="Unassembled WGS sequence"/>
</dbReference>
<evidence type="ECO:0000313" key="3">
    <source>
        <dbReference type="Proteomes" id="UP000319267"/>
    </source>
</evidence>
<keyword evidence="3" id="KW-1185">Reference proteome</keyword>
<accession>A0A521BSA6</accession>
<name>A0A521BSA6_9FLAO</name>
<proteinExistence type="predicted"/>